<proteinExistence type="predicted"/>
<sequence length="170" mass="19688">MLGRERLTRGTFHLADYDAHRGNRAYAIIVCIFASLGGFFIGYDQGVTGCVLVMESFLNDFCVGWHGQMLADCSRATERFPQRWVDYTLWYNMTYNIGCMKRNHLPFFSHQSVFSIKRLRAARRCKRHLTTFLRHKVTGSYARHQISNETDDILFTTNVTAEEDQGTDLD</sequence>
<evidence type="ECO:0000313" key="2">
    <source>
        <dbReference type="Proteomes" id="UP001163321"/>
    </source>
</evidence>
<gene>
    <name evidence="1" type="ORF">PsorP6_010112</name>
</gene>
<organism evidence="1 2">
    <name type="scientific">Peronosclerospora sorghi</name>
    <dbReference type="NCBI Taxonomy" id="230839"/>
    <lineage>
        <taxon>Eukaryota</taxon>
        <taxon>Sar</taxon>
        <taxon>Stramenopiles</taxon>
        <taxon>Oomycota</taxon>
        <taxon>Peronosporomycetes</taxon>
        <taxon>Peronosporales</taxon>
        <taxon>Peronosporaceae</taxon>
        <taxon>Peronosclerospora</taxon>
    </lineage>
</organism>
<dbReference type="Proteomes" id="UP001163321">
    <property type="component" value="Chromosome 6"/>
</dbReference>
<evidence type="ECO:0000313" key="1">
    <source>
        <dbReference type="EMBL" id="KAI9910130.1"/>
    </source>
</evidence>
<reference evidence="1 2" key="1">
    <citation type="journal article" date="2022" name="bioRxiv">
        <title>The genome of the oomycete Peronosclerospora sorghi, a cosmopolitan pathogen of maize and sorghum, is inflated with dispersed pseudogenes.</title>
        <authorList>
            <person name="Fletcher K."/>
            <person name="Martin F."/>
            <person name="Isakeit T."/>
            <person name="Cavanaugh K."/>
            <person name="Magill C."/>
            <person name="Michelmore R."/>
        </authorList>
    </citation>
    <scope>NUCLEOTIDE SEQUENCE [LARGE SCALE GENOMIC DNA]</scope>
    <source>
        <strain evidence="1">P6</strain>
    </source>
</reference>
<dbReference type="EMBL" id="CM047585">
    <property type="protein sequence ID" value="KAI9910130.1"/>
    <property type="molecule type" value="Genomic_DNA"/>
</dbReference>
<keyword evidence="2" id="KW-1185">Reference proteome</keyword>
<protein>
    <submittedName>
        <fullName evidence="1">Uncharacterized protein</fullName>
    </submittedName>
</protein>
<name>A0ACC0VW39_9STRA</name>
<comment type="caution">
    <text evidence="1">The sequence shown here is derived from an EMBL/GenBank/DDBJ whole genome shotgun (WGS) entry which is preliminary data.</text>
</comment>
<accession>A0ACC0VW39</accession>